<evidence type="ECO:0000313" key="3">
    <source>
        <dbReference type="Proteomes" id="UP001605036"/>
    </source>
</evidence>
<dbReference type="Proteomes" id="UP001605036">
    <property type="component" value="Unassembled WGS sequence"/>
</dbReference>
<evidence type="ECO:0008006" key="4">
    <source>
        <dbReference type="Google" id="ProtNLM"/>
    </source>
</evidence>
<comment type="caution">
    <text evidence="2">The sequence shown here is derived from an EMBL/GenBank/DDBJ whole genome shotgun (WGS) entry which is preliminary data.</text>
</comment>
<dbReference type="Pfam" id="PF02519">
    <property type="entry name" value="Auxin_inducible"/>
    <property type="match status" value="1"/>
</dbReference>
<sequence length="203" mass="22791">MYERNRSDRFREKGKGARRIVTLSEGNTQGVLNLLTAFQSSSVTEVKMVLGKMPRSTSKLVRRIQGLTSPKKSLADLSSSRRMSFSQLPESTQWALLTGRTGGQSKSSKLGRLPQDIPQGCLAVYVGYERRRYVISTNFLSHTLFKELLKRSEEEFGFDYEGGLNIACNCTLFESVLWMIATKDPAAVTTNPDELMDILESSY</sequence>
<dbReference type="InterPro" id="IPR003676">
    <property type="entry name" value="SAUR_fam"/>
</dbReference>
<dbReference type="AlphaFoldDB" id="A0ABD1Y851"/>
<dbReference type="PANTHER" id="PTHR31374">
    <property type="entry name" value="AUXIN-INDUCED PROTEIN-LIKE-RELATED"/>
    <property type="match status" value="1"/>
</dbReference>
<protein>
    <recommendedName>
        <fullName evidence="4">Small auxin up regulated protein</fullName>
    </recommendedName>
</protein>
<organism evidence="2 3">
    <name type="scientific">Riccia fluitans</name>
    <dbReference type="NCBI Taxonomy" id="41844"/>
    <lineage>
        <taxon>Eukaryota</taxon>
        <taxon>Viridiplantae</taxon>
        <taxon>Streptophyta</taxon>
        <taxon>Embryophyta</taxon>
        <taxon>Marchantiophyta</taxon>
        <taxon>Marchantiopsida</taxon>
        <taxon>Marchantiidae</taxon>
        <taxon>Marchantiales</taxon>
        <taxon>Ricciaceae</taxon>
        <taxon>Riccia</taxon>
    </lineage>
</organism>
<dbReference type="PANTHER" id="PTHR31374:SF32">
    <property type="entry name" value="SAUR FAMILY PROTEIN"/>
    <property type="match status" value="1"/>
</dbReference>
<accession>A0ABD1Y851</accession>
<evidence type="ECO:0000313" key="2">
    <source>
        <dbReference type="EMBL" id="KAL2622863.1"/>
    </source>
</evidence>
<comment type="similarity">
    <text evidence="1">Belongs to the ARG7 family.</text>
</comment>
<keyword evidence="3" id="KW-1185">Reference proteome</keyword>
<dbReference type="EMBL" id="JBHFFA010000006">
    <property type="protein sequence ID" value="KAL2622863.1"/>
    <property type="molecule type" value="Genomic_DNA"/>
</dbReference>
<proteinExistence type="inferred from homology"/>
<reference evidence="2 3" key="1">
    <citation type="submission" date="2024-09" db="EMBL/GenBank/DDBJ databases">
        <title>Chromosome-scale assembly of Riccia fluitans.</title>
        <authorList>
            <person name="Paukszto L."/>
            <person name="Sawicki J."/>
            <person name="Karawczyk K."/>
            <person name="Piernik-Szablinska J."/>
            <person name="Szczecinska M."/>
            <person name="Mazdziarz M."/>
        </authorList>
    </citation>
    <scope>NUCLEOTIDE SEQUENCE [LARGE SCALE GENOMIC DNA]</scope>
    <source>
        <strain evidence="2">Rf_01</strain>
        <tissue evidence="2">Aerial parts of the thallus</tissue>
    </source>
</reference>
<name>A0ABD1Y851_9MARC</name>
<gene>
    <name evidence="2" type="ORF">R1flu_003068</name>
</gene>
<evidence type="ECO:0000256" key="1">
    <source>
        <dbReference type="ARBA" id="ARBA00006974"/>
    </source>
</evidence>